<evidence type="ECO:0000259" key="1">
    <source>
        <dbReference type="Pfam" id="PF07238"/>
    </source>
</evidence>
<evidence type="ECO:0000259" key="2">
    <source>
        <dbReference type="Pfam" id="PF12945"/>
    </source>
</evidence>
<dbReference type="Pfam" id="PF07238">
    <property type="entry name" value="PilZ"/>
    <property type="match status" value="1"/>
</dbReference>
<dbReference type="OrthoDB" id="1951449at2"/>
<evidence type="ECO:0000313" key="4">
    <source>
        <dbReference type="Proteomes" id="UP000294614"/>
    </source>
</evidence>
<sequence length="259" mass="29451">MFSLVRSKMSDYINMYKASEDESLYIVFAENDVMQKEAVKNIEEYLSVNTRVTVAIKNARYQGVYDSRVEDFGGNSIYISQPSADGVPVPMVPGTAAEIEFVSNNGRYRFATTVTGRQSQGNVTLVELEKPKVITRNQLREFYRVDTNIKGKAKLFYAAVPDKNMKIPHKSVDCVVLDLSGGGGKFITSQWFEQNQPFLLDLSEAIGELDSAPCTAVRVRRIQERTEVSFRFDFTKESDRNFIIKYVFKRQIELKQTLG</sequence>
<keyword evidence="3" id="KW-0966">Cell projection</keyword>
<gene>
    <name evidence="3" type="ORF">C8D98_0811</name>
</gene>
<proteinExistence type="predicted"/>
<reference evidence="3 4" key="1">
    <citation type="submission" date="2019-03" db="EMBL/GenBank/DDBJ databases">
        <title>Genomic Encyclopedia of Type Strains, Phase IV (KMG-IV): sequencing the most valuable type-strain genomes for metagenomic binning, comparative biology and taxonomic classification.</title>
        <authorList>
            <person name="Goeker M."/>
        </authorList>
    </citation>
    <scope>NUCLEOTIDE SEQUENCE [LARGE SCALE GENOMIC DNA]</scope>
    <source>
        <strain evidence="3 4">DSM 24984</strain>
    </source>
</reference>
<keyword evidence="4" id="KW-1185">Reference proteome</keyword>
<dbReference type="EMBL" id="SMGG01000003">
    <property type="protein sequence ID" value="TCK62289.1"/>
    <property type="molecule type" value="Genomic_DNA"/>
</dbReference>
<feature type="domain" description="Type III secretion system flagellar brake protein YcgR PilZN" evidence="2">
    <location>
        <begin position="48"/>
        <end position="131"/>
    </location>
</feature>
<dbReference type="Proteomes" id="UP000294614">
    <property type="component" value="Unassembled WGS sequence"/>
</dbReference>
<dbReference type="GO" id="GO:0035438">
    <property type="term" value="F:cyclic-di-GMP binding"/>
    <property type="evidence" value="ECO:0007669"/>
    <property type="project" value="InterPro"/>
</dbReference>
<dbReference type="InterPro" id="IPR009875">
    <property type="entry name" value="PilZ_domain"/>
</dbReference>
<evidence type="ECO:0000313" key="3">
    <source>
        <dbReference type="EMBL" id="TCK62289.1"/>
    </source>
</evidence>
<comment type="caution">
    <text evidence="3">The sequence shown here is derived from an EMBL/GenBank/DDBJ whole genome shotgun (WGS) entry which is preliminary data.</text>
</comment>
<dbReference type="Pfam" id="PF12945">
    <property type="entry name" value="PilZNR"/>
    <property type="match status" value="1"/>
</dbReference>
<dbReference type="InterPro" id="IPR009926">
    <property type="entry name" value="T3SS_YcgR_PilZN"/>
</dbReference>
<feature type="domain" description="PilZ" evidence="1">
    <location>
        <begin position="139"/>
        <end position="248"/>
    </location>
</feature>
<organism evidence="3 4">
    <name type="scientific">Seleniivibrio woodruffii</name>
    <dbReference type="NCBI Taxonomy" id="1078050"/>
    <lineage>
        <taxon>Bacteria</taxon>
        <taxon>Pseudomonadati</taxon>
        <taxon>Deferribacterota</taxon>
        <taxon>Deferribacteres</taxon>
        <taxon>Deferribacterales</taxon>
        <taxon>Geovibrionaceae</taxon>
        <taxon>Seleniivibrio</taxon>
    </lineage>
</organism>
<accession>A0A4R1KG40</accession>
<dbReference type="Gene3D" id="2.40.10.220">
    <property type="entry name" value="predicted glycosyltransferase like domains"/>
    <property type="match status" value="1"/>
</dbReference>
<name>A0A4R1KG40_9BACT</name>
<dbReference type="SUPFAM" id="SSF141371">
    <property type="entry name" value="PilZ domain-like"/>
    <property type="match status" value="1"/>
</dbReference>
<keyword evidence="3" id="KW-0282">Flagellum</keyword>
<keyword evidence="3" id="KW-0969">Cilium</keyword>
<protein>
    <submittedName>
        <fullName evidence="3">C-di-GMP-binding flagellar brake protein YcgR</fullName>
    </submittedName>
</protein>
<dbReference type="AlphaFoldDB" id="A0A4R1KG40"/>